<dbReference type="RefSeq" id="XP_056073954.1">
    <property type="nucleotide sequence ID" value="XM_056213646.1"/>
</dbReference>
<dbReference type="GO" id="GO:0042147">
    <property type="term" value="P:retrograde transport, endosome to Golgi"/>
    <property type="evidence" value="ECO:0007669"/>
    <property type="project" value="InterPro"/>
</dbReference>
<comment type="caution">
    <text evidence="5">The sequence shown here is derived from an EMBL/GenBank/DDBJ whole genome shotgun (WGS) entry which is preliminary data.</text>
</comment>
<name>A0A9W9CDN1_9PLEO</name>
<accession>A0A9W9CDN1</accession>
<dbReference type="AlphaFoldDB" id="A0A9W9CDN1"/>
<dbReference type="EMBL" id="JAPEUX010000003">
    <property type="protein sequence ID" value="KAJ4356828.1"/>
    <property type="molecule type" value="Genomic_DNA"/>
</dbReference>
<dbReference type="PANTHER" id="PTHR47554:SF1">
    <property type="entry name" value="SORTING NEXIN MVP1"/>
    <property type="match status" value="1"/>
</dbReference>
<comment type="subcellular location">
    <subcellularLocation>
        <location evidence="1">Membrane</location>
        <topology evidence="1">Peripheral membrane protein</topology>
        <orientation evidence="1">Cytoplasmic side</orientation>
    </subcellularLocation>
</comment>
<dbReference type="OrthoDB" id="10064318at2759"/>
<evidence type="ECO:0000313" key="5">
    <source>
        <dbReference type="EMBL" id="KAJ4356828.1"/>
    </source>
</evidence>
<proteinExistence type="predicted"/>
<feature type="compositionally biased region" description="Low complexity" evidence="3">
    <location>
        <begin position="261"/>
        <end position="277"/>
    </location>
</feature>
<reference evidence="5" key="1">
    <citation type="submission" date="2022-10" db="EMBL/GenBank/DDBJ databases">
        <title>Tapping the CABI collections for fungal endophytes: first genome assemblies for Collariella, Neodidymelliopsis, Ascochyta clinopodiicola, Didymella pomorum, Didymosphaeria variabile, Neocosmospora piperis and Neocucurbitaria cava.</title>
        <authorList>
            <person name="Hill R."/>
        </authorList>
    </citation>
    <scope>NUCLEOTIDE SEQUENCE</scope>
    <source>
        <strain evidence="5">IMI 356815</strain>
    </source>
</reference>
<dbReference type="InterPro" id="IPR036871">
    <property type="entry name" value="PX_dom_sf"/>
</dbReference>
<dbReference type="Gene3D" id="3.30.1520.10">
    <property type="entry name" value="Phox-like domain"/>
    <property type="match status" value="1"/>
</dbReference>
<keyword evidence="6" id="KW-1185">Reference proteome</keyword>
<feature type="compositionally biased region" description="Pro residues" evidence="3">
    <location>
        <begin position="174"/>
        <end position="199"/>
    </location>
</feature>
<dbReference type="GO" id="GO:0005768">
    <property type="term" value="C:endosome"/>
    <property type="evidence" value="ECO:0007669"/>
    <property type="project" value="TreeGrafter"/>
</dbReference>
<dbReference type="Gene3D" id="1.10.238.10">
    <property type="entry name" value="EF-hand"/>
    <property type="match status" value="1"/>
</dbReference>
<dbReference type="PANTHER" id="PTHR47554">
    <property type="entry name" value="SORTING NEXIN MVP1"/>
    <property type="match status" value="1"/>
</dbReference>
<evidence type="ECO:0000256" key="3">
    <source>
        <dbReference type="SAM" id="MobiDB-lite"/>
    </source>
</evidence>
<feature type="domain" description="PX" evidence="4">
    <location>
        <begin position="350"/>
        <end position="428"/>
    </location>
</feature>
<evidence type="ECO:0000259" key="4">
    <source>
        <dbReference type="PROSITE" id="PS50195"/>
    </source>
</evidence>
<gene>
    <name evidence="5" type="primary">MVP1_1</name>
    <name evidence="5" type="ORF">N0V89_004865</name>
</gene>
<dbReference type="GO" id="GO:0006623">
    <property type="term" value="P:protein targeting to vacuole"/>
    <property type="evidence" value="ECO:0007669"/>
    <property type="project" value="TreeGrafter"/>
</dbReference>
<dbReference type="SUPFAM" id="SSF64268">
    <property type="entry name" value="PX domain"/>
    <property type="match status" value="1"/>
</dbReference>
<protein>
    <recommendedName>
        <fullName evidence="2">Sorting nexin MVP1</fullName>
    </recommendedName>
</protein>
<dbReference type="PROSITE" id="PS50195">
    <property type="entry name" value="PX"/>
    <property type="match status" value="1"/>
</dbReference>
<dbReference type="InterPro" id="IPR028662">
    <property type="entry name" value="SNX8/Mvp1"/>
</dbReference>
<feature type="compositionally biased region" description="Low complexity" evidence="3">
    <location>
        <begin position="200"/>
        <end position="211"/>
    </location>
</feature>
<evidence type="ECO:0000256" key="2">
    <source>
        <dbReference type="ARBA" id="ARBA00014268"/>
    </source>
</evidence>
<feature type="region of interest" description="Disordered" evidence="3">
    <location>
        <begin position="160"/>
        <end position="334"/>
    </location>
</feature>
<dbReference type="InterPro" id="IPR001683">
    <property type="entry name" value="PX_dom"/>
</dbReference>
<dbReference type="GO" id="GO:0005829">
    <property type="term" value="C:cytosol"/>
    <property type="evidence" value="ECO:0007669"/>
    <property type="project" value="GOC"/>
</dbReference>
<dbReference type="GO" id="GO:0032266">
    <property type="term" value="F:phosphatidylinositol-3-phosphate binding"/>
    <property type="evidence" value="ECO:0007669"/>
    <property type="project" value="TreeGrafter"/>
</dbReference>
<dbReference type="GO" id="GO:0016020">
    <property type="term" value="C:membrane"/>
    <property type="evidence" value="ECO:0007669"/>
    <property type="project" value="UniProtKB-SubCell"/>
</dbReference>
<feature type="region of interest" description="Disordered" evidence="3">
    <location>
        <begin position="1"/>
        <end position="59"/>
    </location>
</feature>
<feature type="compositionally biased region" description="Polar residues" evidence="3">
    <location>
        <begin position="242"/>
        <end position="255"/>
    </location>
</feature>
<dbReference type="Pfam" id="PF00787">
    <property type="entry name" value="PX"/>
    <property type="match status" value="1"/>
</dbReference>
<organism evidence="5 6">
    <name type="scientific">Didymosphaeria variabile</name>
    <dbReference type="NCBI Taxonomy" id="1932322"/>
    <lineage>
        <taxon>Eukaryota</taxon>
        <taxon>Fungi</taxon>
        <taxon>Dikarya</taxon>
        <taxon>Ascomycota</taxon>
        <taxon>Pezizomycotina</taxon>
        <taxon>Dothideomycetes</taxon>
        <taxon>Pleosporomycetidae</taxon>
        <taxon>Pleosporales</taxon>
        <taxon>Massarineae</taxon>
        <taxon>Didymosphaeriaceae</taxon>
        <taxon>Didymosphaeria</taxon>
    </lineage>
</organism>
<evidence type="ECO:0000313" key="6">
    <source>
        <dbReference type="Proteomes" id="UP001140513"/>
    </source>
</evidence>
<evidence type="ECO:0000256" key="1">
    <source>
        <dbReference type="ARBA" id="ARBA00004287"/>
    </source>
</evidence>
<dbReference type="GeneID" id="80908395"/>
<sequence length="428" mass="46124">MHMSLFGDDDDLPSRPKAQQSSSSLFDDDPKPAGNSLFADDFQGDDSPWGFNPTPKKQKGSLLKSLLPASDVPDSYIDAFDRVLESGEREGSGISVAEIKKLLGSSGLPSDKDAKILGIVSQPEQESTGVGRNEFNVLYALIGLAQEGYDASELSLDSVDERKRNLPVPSVSLPQPPQPEPKASEPPAPAQTQRPPTPPQQQSAPQPETTPNRSRAPMRKQSFSDPEADPWGSPDLHRGHNHSSYTAVPTQTNGMNVPAVTRTTSQFTTNTASSTTTPIVEPTPQRPSSYGSEGGWGGFNPNADQNFSNPSLGAEAGVFGQPSSGEGGANAPANLGRSLGGGRIAGSGPEEVITVTTLAEKEGVFMFQHRNYEVTSARRNSKVVRRYSDFVWLLDCLHKRYPFRQLPLLPPKRVASEYPSREVLCDVN</sequence>
<feature type="compositionally biased region" description="Polar residues" evidence="3">
    <location>
        <begin position="302"/>
        <end position="311"/>
    </location>
</feature>
<dbReference type="Proteomes" id="UP001140513">
    <property type="component" value="Unassembled WGS sequence"/>
</dbReference>